<dbReference type="Proteomes" id="UP000585905">
    <property type="component" value="Unassembled WGS sequence"/>
</dbReference>
<keyword evidence="4" id="KW-1185">Reference proteome</keyword>
<feature type="compositionally biased region" description="Gly residues" evidence="1">
    <location>
        <begin position="81"/>
        <end position="98"/>
    </location>
</feature>
<dbReference type="EMBL" id="JACGWX010000005">
    <property type="protein sequence ID" value="MBA8848387.1"/>
    <property type="molecule type" value="Genomic_DNA"/>
</dbReference>
<comment type="caution">
    <text evidence="3">The sequence shown here is derived from an EMBL/GenBank/DDBJ whole genome shotgun (WGS) entry which is preliminary data.</text>
</comment>
<reference evidence="3 4" key="1">
    <citation type="submission" date="2020-07" db="EMBL/GenBank/DDBJ databases">
        <title>Sequencing the genomes of 1000 actinobacteria strains.</title>
        <authorList>
            <person name="Klenk H.-P."/>
        </authorList>
    </citation>
    <scope>NUCLEOTIDE SEQUENCE [LARGE SCALE GENOMIC DNA]</scope>
    <source>
        <strain evidence="3 4">DSM 19663</strain>
    </source>
</reference>
<feature type="transmembrane region" description="Helical" evidence="2">
    <location>
        <begin position="6"/>
        <end position="29"/>
    </location>
</feature>
<keyword evidence="2" id="KW-1133">Transmembrane helix</keyword>
<feature type="region of interest" description="Disordered" evidence="1">
    <location>
        <begin position="43"/>
        <end position="98"/>
    </location>
</feature>
<evidence type="ECO:0000256" key="2">
    <source>
        <dbReference type="SAM" id="Phobius"/>
    </source>
</evidence>
<dbReference type="RefSeq" id="WP_182491189.1">
    <property type="nucleotide sequence ID" value="NZ_BAAAOV010000019.1"/>
</dbReference>
<feature type="compositionally biased region" description="Basic and acidic residues" evidence="1">
    <location>
        <begin position="43"/>
        <end position="54"/>
    </location>
</feature>
<proteinExistence type="predicted"/>
<organism evidence="3 4">
    <name type="scientific">Microcella alkalica</name>
    <dbReference type="NCBI Taxonomy" id="355930"/>
    <lineage>
        <taxon>Bacteria</taxon>
        <taxon>Bacillati</taxon>
        <taxon>Actinomycetota</taxon>
        <taxon>Actinomycetes</taxon>
        <taxon>Micrococcales</taxon>
        <taxon>Microbacteriaceae</taxon>
        <taxon>Microcella</taxon>
    </lineage>
</organism>
<protein>
    <submittedName>
        <fullName evidence="3">Uncharacterized protein</fullName>
    </submittedName>
</protein>
<accession>A0A839EA80</accession>
<gene>
    <name evidence="3" type="ORF">FHX53_001991</name>
</gene>
<evidence type="ECO:0000256" key="1">
    <source>
        <dbReference type="SAM" id="MobiDB-lite"/>
    </source>
</evidence>
<name>A0A839EA80_9MICO</name>
<sequence>MDIDLLWLVLIVTPIVMAVIILVIGLLFFRALRKPTRDALAQRRAQQEAERLSGGRDSWTGADDDGGHPTPTDADADAPNGAGGEGGSASGARGGDGD</sequence>
<evidence type="ECO:0000313" key="4">
    <source>
        <dbReference type="Proteomes" id="UP000585905"/>
    </source>
</evidence>
<keyword evidence="2" id="KW-0472">Membrane</keyword>
<evidence type="ECO:0000313" key="3">
    <source>
        <dbReference type="EMBL" id="MBA8848387.1"/>
    </source>
</evidence>
<dbReference type="AlphaFoldDB" id="A0A839EA80"/>
<keyword evidence="2" id="KW-0812">Transmembrane</keyword>